<dbReference type="SUPFAM" id="SSF51735">
    <property type="entry name" value="NAD(P)-binding Rossmann-fold domains"/>
    <property type="match status" value="1"/>
</dbReference>
<evidence type="ECO:0000313" key="9">
    <source>
        <dbReference type="EMBL" id="KAL3427037.1"/>
    </source>
</evidence>
<reference evidence="9 10" key="1">
    <citation type="submission" date="2024-06" db="EMBL/GenBank/DDBJ databases">
        <title>Complete genome of Phlyctema vagabunda strain 19-DSS-EL-015.</title>
        <authorList>
            <person name="Fiorenzani C."/>
        </authorList>
    </citation>
    <scope>NUCLEOTIDE SEQUENCE [LARGE SCALE GENOMIC DNA]</scope>
    <source>
        <strain evidence="9 10">19-DSS-EL-015</strain>
    </source>
</reference>
<evidence type="ECO:0000256" key="4">
    <source>
        <dbReference type="ARBA" id="ARBA00022553"/>
    </source>
</evidence>
<dbReference type="CDD" id="cd08950">
    <property type="entry name" value="KR_fFAS_SDR_c_like"/>
    <property type="match status" value="1"/>
</dbReference>
<evidence type="ECO:0000259" key="8">
    <source>
        <dbReference type="PROSITE" id="PS52004"/>
    </source>
</evidence>
<evidence type="ECO:0000313" key="10">
    <source>
        <dbReference type="Proteomes" id="UP001629113"/>
    </source>
</evidence>
<protein>
    <recommendedName>
        <fullName evidence="2">beta-ketoacyl-[acyl-carrier-protein] synthase I</fullName>
        <ecNumber evidence="2">2.3.1.41</ecNumber>
    </recommendedName>
</protein>
<dbReference type="InterPro" id="IPR016035">
    <property type="entry name" value="Acyl_Trfase/lysoPLipase"/>
</dbReference>
<evidence type="ECO:0000256" key="7">
    <source>
        <dbReference type="SAM" id="MobiDB-lite"/>
    </source>
</evidence>
<dbReference type="PROSITE" id="PS52004">
    <property type="entry name" value="KS3_2"/>
    <property type="match status" value="1"/>
</dbReference>
<evidence type="ECO:0000256" key="3">
    <source>
        <dbReference type="ARBA" id="ARBA00022450"/>
    </source>
</evidence>
<sequence length="1619" mass="180049">MSKMHSSVDHNFEEQRSKAYTLLIELLAHQFAYPVRWIDTQDTLLGEKKVEDIIEIGPSNTLTSITKQTIDTKYRDHDIALSIKRRLLNTQNNSDEIYHIAENDSPEKPLEQSEPATAPSVSQPPVNSEIAVTLIPVTTSSSNNEKASIVANSAFLDTPVTAEAILKTVIAQKLKRRTDDISGHTSIKTLVAGRSTLENEIIGDLLKEFGTIPDRSEERPLEDLATSLTVSEGNKLGKHTLLLIQRTISSTFPGDFSLTKVRKYLQERWNFKEGRQDAVLLSFITSPSSIRLQNAAEVHSYVDTKVKIYANDAGLTLEAQHNVPGVVVRADENTMQAITKEQENLAKQQLHAYAEFLKIDLLSNEKASQALSETIQKLQTQLDSIHAEHDEVYIMGVAPMFKPQFVRSYSSYWNWATQDLLILVHGITTGTVTLDTPTLSETIFRIANRSTPKLLADIQFLAQHFQNHNSGPIFEILIHDTQIAMKSPPVFRSLQGRAFEKTHQKQMDYTPTSKQLKYPTESHYLSERNSSHELIKQRRDNQWKPIPALTDMFIQNRDRINTSGSSFQHLTVLLTGSGKDSIGEQILIGLLSGGAKVVVTSSSFSPKTANSYQRIYATWGSKGSQLVLVPFNQGSQQDVNSLIEHIYNTKQGLGWDIDVIIPFAAVSIEGKEIDEIDSKSELAHRVMLINVIRLLGSIKKHKKSAGYRGKPAQVILPLSPNHGIFGGDGLYAESKVAMEALLEKWHSEDWKDYLSICGVSIGWVRGTGLMKQNDVIVHGVEKVGLKTYSPREMAIDIFGLLDRSLVTTCQAEPLFADFGGGLDTISGLKDIVLRIRHDMNVNDSIKRAVVADLDEERRIVEGKSEVAEPIHGKAKIRRPRLGLGFPRLPDYATEIATLNKSLDGMVDLGRAVVIVGFGELGPCGNARTRWEMEVQDEFSMEGCLEMAWIMGLIKFSKDSRNRAPGWIDVKTKERINDYDVKSRYEEHIRKHSGIRLIEPTFASNYDPHKKSMTQEIVLQQDLPPFEVSKSSALSFQNEHGDMAVILPTEDSENFTVTLKKGATIFVPKAVRFGNDVAAQIPQGWDPRTYGISEDVIDQVDPATLYALVTTVDAMFSAGITDPYEIYQYIHLSELGNCIGTGVGGIASLTKMYREQFQGKTVQSDILQETFLNTIGAWINMLLLSSAGPIRSPVGACATSLESLDSAYDLITSSKAKMCFVGGVDDFGEEMSFEFARMKATSNADTEREIGRSPAEMSRPAASSRKGFVESQGSGIQIVCTAALALKMCLPVYGIVAFTGISSDKASRSVPAPGKGVLVNTRESRSAYTPRLLDINYRRRQINVRKAQISEFKMTETEELEHTINHMASIDPSFNSKEYRHHMLNHIRMEAETQEQDILNNFGNHFWRNVTEISPIRGALATWGLTVDDINVASFHGTSTVKNEINECSIIQQQMDHLGRSKGNRLLGVFQKSLTGHPKGAAGAWMLNGCLQIFRSGLIPGNRNLDNLEDDFSAFDHIAFMNKPVQTTGVKAASVTSFGFGQKGAQTIVLHPKYLFAAIPRSQYDEYAVKVKERERRATGHFTKALIENSLFSAKDRPPYESKEEVSFLLDPNARVATGI</sequence>
<comment type="similarity">
    <text evidence="1 6">Belongs to the thiolase-like superfamily. Fungal fatty acid synthetase subunit alpha family.</text>
</comment>
<comment type="caution">
    <text evidence="9">The sequence shown here is derived from an EMBL/GenBank/DDBJ whole genome shotgun (WGS) entry which is preliminary data.</text>
</comment>
<proteinExistence type="inferred from homology"/>
<dbReference type="SUPFAM" id="SSF53901">
    <property type="entry name" value="Thiolase-like"/>
    <property type="match status" value="2"/>
</dbReference>
<organism evidence="9 10">
    <name type="scientific">Phlyctema vagabunda</name>
    <dbReference type="NCBI Taxonomy" id="108571"/>
    <lineage>
        <taxon>Eukaryota</taxon>
        <taxon>Fungi</taxon>
        <taxon>Dikarya</taxon>
        <taxon>Ascomycota</taxon>
        <taxon>Pezizomycotina</taxon>
        <taxon>Leotiomycetes</taxon>
        <taxon>Helotiales</taxon>
        <taxon>Dermateaceae</taxon>
        <taxon>Phlyctema</taxon>
    </lineage>
</organism>
<dbReference type="InterPro" id="IPR050830">
    <property type="entry name" value="Fungal_FAS"/>
</dbReference>
<accession>A0ABR4PUI3</accession>
<dbReference type="PROSITE" id="PS00606">
    <property type="entry name" value="KS3_1"/>
    <property type="match status" value="1"/>
</dbReference>
<dbReference type="Gene3D" id="6.10.140.1410">
    <property type="match status" value="1"/>
</dbReference>
<feature type="region of interest" description="Disordered" evidence="7">
    <location>
        <begin position="105"/>
        <end position="125"/>
    </location>
</feature>
<dbReference type="Gene3D" id="3.30.70.2490">
    <property type="match status" value="1"/>
</dbReference>
<evidence type="ECO:0000256" key="1">
    <source>
        <dbReference type="ARBA" id="ARBA00007485"/>
    </source>
</evidence>
<name>A0ABR4PUI3_9HELO</name>
<dbReference type="Pfam" id="PF00109">
    <property type="entry name" value="ketoacyl-synt"/>
    <property type="match status" value="1"/>
</dbReference>
<evidence type="ECO:0000256" key="6">
    <source>
        <dbReference type="PIRNR" id="PIRNR000454"/>
    </source>
</evidence>
<dbReference type="InterPro" id="IPR018201">
    <property type="entry name" value="Ketoacyl_synth_AS"/>
</dbReference>
<gene>
    <name evidence="9" type="ORF">PVAG01_00546</name>
</gene>
<dbReference type="InterPro" id="IPR014030">
    <property type="entry name" value="Ketoacyl_synth_N"/>
</dbReference>
<dbReference type="InterPro" id="IPR016039">
    <property type="entry name" value="Thiolase-like"/>
</dbReference>
<dbReference type="Pfam" id="PF18325">
    <property type="entry name" value="Fas_alpha_ACP"/>
    <property type="match status" value="1"/>
</dbReference>
<dbReference type="EMBL" id="JBFCZG010000001">
    <property type="protein sequence ID" value="KAL3427037.1"/>
    <property type="molecule type" value="Genomic_DNA"/>
</dbReference>
<keyword evidence="3 6" id="KW-0596">Phosphopantetheine</keyword>
<dbReference type="InterPro" id="IPR047224">
    <property type="entry name" value="FAS_alpha_su_C"/>
</dbReference>
<dbReference type="InterPro" id="IPR014031">
    <property type="entry name" value="Ketoacyl_synth_C"/>
</dbReference>
<dbReference type="Pfam" id="PF18314">
    <property type="entry name" value="FAS_I_H"/>
    <property type="match status" value="1"/>
</dbReference>
<dbReference type="PANTHER" id="PTHR10982">
    <property type="entry name" value="MALONYL COA-ACYL CARRIER PROTEIN TRANSACYLASE"/>
    <property type="match status" value="1"/>
</dbReference>
<dbReference type="Gene3D" id="3.90.25.70">
    <property type="match status" value="1"/>
</dbReference>
<dbReference type="InterPro" id="IPR040899">
    <property type="entry name" value="Fas_alpha_ACP"/>
</dbReference>
<dbReference type="CDD" id="cd00828">
    <property type="entry name" value="elong_cond_enzymes"/>
    <property type="match status" value="1"/>
</dbReference>
<dbReference type="PIRSF" id="PIRSF000454">
    <property type="entry name" value="FAS_yeast_alpha"/>
    <property type="match status" value="1"/>
</dbReference>
<keyword evidence="4" id="KW-0597">Phosphoprotein</keyword>
<feature type="domain" description="Ketosynthase family 3 (KS3)" evidence="8">
    <location>
        <begin position="1010"/>
        <end position="1550"/>
    </location>
</feature>
<dbReference type="Pfam" id="PF02801">
    <property type="entry name" value="Ketoacyl-synt_C"/>
    <property type="match status" value="1"/>
</dbReference>
<dbReference type="InterPro" id="IPR041550">
    <property type="entry name" value="FASI_helical"/>
</dbReference>
<keyword evidence="5 6" id="KW-0808">Transferase</keyword>
<evidence type="ECO:0000256" key="2">
    <source>
        <dbReference type="ARBA" id="ARBA00013191"/>
    </source>
</evidence>
<dbReference type="Gene3D" id="6.10.250.1930">
    <property type="match status" value="1"/>
</dbReference>
<dbReference type="Proteomes" id="UP001629113">
    <property type="component" value="Unassembled WGS sequence"/>
</dbReference>
<dbReference type="Gene3D" id="3.40.50.720">
    <property type="entry name" value="NAD(P)-binding Rossmann-like Domain"/>
    <property type="match status" value="2"/>
</dbReference>
<evidence type="ECO:0000256" key="5">
    <source>
        <dbReference type="ARBA" id="ARBA00022679"/>
    </source>
</evidence>
<dbReference type="InterPro" id="IPR036291">
    <property type="entry name" value="NAD(P)-bd_dom_sf"/>
</dbReference>
<dbReference type="SUPFAM" id="SSF52151">
    <property type="entry name" value="FabD/lysophospholipase-like"/>
    <property type="match status" value="1"/>
</dbReference>
<dbReference type="InterPro" id="IPR020841">
    <property type="entry name" value="PKS_Beta-ketoAc_synthase_dom"/>
</dbReference>
<dbReference type="Gene3D" id="3.40.47.10">
    <property type="match status" value="1"/>
</dbReference>
<dbReference type="PANTHER" id="PTHR10982:SF21">
    <property type="entry name" value="FATTY ACID SYNTHASE SUBUNIT BETA"/>
    <property type="match status" value="1"/>
</dbReference>
<dbReference type="InterPro" id="IPR026025">
    <property type="entry name" value="FAS_alpha_yeast"/>
</dbReference>
<keyword evidence="10" id="KW-1185">Reference proteome</keyword>
<dbReference type="EC" id="2.3.1.41" evidence="2"/>